<feature type="domain" description="Serine aminopeptidase S33" evidence="1">
    <location>
        <begin position="40"/>
        <end position="292"/>
    </location>
</feature>
<comment type="caution">
    <text evidence="2">The sequence shown here is derived from an EMBL/GenBank/DDBJ whole genome shotgun (WGS) entry which is preliminary data.</text>
</comment>
<dbReference type="PANTHER" id="PTHR11614">
    <property type="entry name" value="PHOSPHOLIPASE-RELATED"/>
    <property type="match status" value="1"/>
</dbReference>
<accession>A0A2U2J4N0</accession>
<dbReference type="InterPro" id="IPR051044">
    <property type="entry name" value="MAG_DAG_Lipase"/>
</dbReference>
<dbReference type="SUPFAM" id="SSF53474">
    <property type="entry name" value="alpha/beta-Hydrolases"/>
    <property type="match status" value="1"/>
</dbReference>
<dbReference type="EMBL" id="QFFF01000001">
    <property type="protein sequence ID" value="PWG03285.1"/>
    <property type="molecule type" value="Genomic_DNA"/>
</dbReference>
<proteinExistence type="predicted"/>
<keyword evidence="3" id="KW-1185">Reference proteome</keyword>
<dbReference type="OrthoDB" id="9788260at2"/>
<evidence type="ECO:0000259" key="1">
    <source>
        <dbReference type="Pfam" id="PF12146"/>
    </source>
</evidence>
<keyword evidence="2" id="KW-0378">Hydrolase</keyword>
<protein>
    <submittedName>
        <fullName evidence="2">Alpha/beta hydrolase</fullName>
    </submittedName>
</protein>
<reference evidence="2 3" key="1">
    <citation type="submission" date="2018-05" db="EMBL/GenBank/DDBJ databases">
        <title>Genome of Sphingosinicella humi QZX222.</title>
        <authorList>
            <person name="Qiao Z."/>
            <person name="Wang G."/>
        </authorList>
    </citation>
    <scope>NUCLEOTIDE SEQUENCE [LARGE SCALE GENOMIC DNA]</scope>
    <source>
        <strain evidence="2 3">QZX222</strain>
    </source>
</reference>
<organism evidence="2 3">
    <name type="scientific">Allosphingosinicella humi</name>
    <dbReference type="NCBI Taxonomy" id="2068657"/>
    <lineage>
        <taxon>Bacteria</taxon>
        <taxon>Pseudomonadati</taxon>
        <taxon>Pseudomonadota</taxon>
        <taxon>Alphaproteobacteria</taxon>
        <taxon>Sphingomonadales</taxon>
        <taxon>Sphingomonadaceae</taxon>
        <taxon>Allosphingosinicella</taxon>
    </lineage>
</organism>
<dbReference type="InterPro" id="IPR029058">
    <property type="entry name" value="AB_hydrolase_fold"/>
</dbReference>
<dbReference type="Proteomes" id="UP000245916">
    <property type="component" value="Unassembled WGS sequence"/>
</dbReference>
<evidence type="ECO:0000313" key="3">
    <source>
        <dbReference type="Proteomes" id="UP000245916"/>
    </source>
</evidence>
<gene>
    <name evidence="2" type="ORF">DF286_10720</name>
</gene>
<dbReference type="Gene3D" id="3.40.50.1820">
    <property type="entry name" value="alpha/beta hydrolase"/>
    <property type="match status" value="1"/>
</dbReference>
<sequence>MNVTAIDRRAHPAGSEFSSWRAEDGWLLRRMDWPQPGAAEVRGSLFFAGGRGDFIEKYLEPMGHWHGRGWNVASFDWRGQGHSRGSIVGGHVESFDSLVDDCARLLEQWIEGTPAPHVAIGHSMGGHLLLRTLAQHRPGLTAAVLVAPMIAFNVTPIPTWLGRRIAGAFNGLGWSKRRAWRENERPAPSGSSRQAYLTSCPARYEDELWWKARQPGFDLGPPTWGWLNAAYRSMAVLTPALLRTIDLPILLLGTAADRLVSPTAIRRAARLLPKAELMMFRSAAHELLRESDPVRLVAMARIDRFLDDHAAP</sequence>
<dbReference type="GO" id="GO:0016787">
    <property type="term" value="F:hydrolase activity"/>
    <property type="evidence" value="ECO:0007669"/>
    <property type="project" value="UniProtKB-KW"/>
</dbReference>
<name>A0A2U2J4N0_9SPHN</name>
<dbReference type="InterPro" id="IPR022742">
    <property type="entry name" value="Hydrolase_4"/>
</dbReference>
<dbReference type="RefSeq" id="WP_109271422.1">
    <property type="nucleotide sequence ID" value="NZ_QFFF01000001.1"/>
</dbReference>
<evidence type="ECO:0000313" key="2">
    <source>
        <dbReference type="EMBL" id="PWG03285.1"/>
    </source>
</evidence>
<dbReference type="Pfam" id="PF12146">
    <property type="entry name" value="Hydrolase_4"/>
    <property type="match status" value="1"/>
</dbReference>
<dbReference type="AlphaFoldDB" id="A0A2U2J4N0"/>